<dbReference type="PANTHER" id="PTHR44554">
    <property type="entry name" value="LRP2-BINDING PROTEIN"/>
    <property type="match status" value="1"/>
</dbReference>
<evidence type="ECO:0000256" key="3">
    <source>
        <dbReference type="ARBA" id="ARBA00022737"/>
    </source>
</evidence>
<dbReference type="AlphaFoldDB" id="A0A7K4YBP5"/>
<feature type="non-terminal residue" evidence="7">
    <location>
        <position position="199"/>
    </location>
</feature>
<name>A0A7K4YBP5_BUCAB</name>
<proteinExistence type="predicted"/>
<keyword evidence="8" id="KW-1185">Reference proteome</keyword>
<dbReference type="OrthoDB" id="2384430at2759"/>
<dbReference type="SMART" id="SM00671">
    <property type="entry name" value="SEL1"/>
    <property type="match status" value="3"/>
</dbReference>
<dbReference type="InterPro" id="IPR006597">
    <property type="entry name" value="Sel1-like"/>
</dbReference>
<sequence length="199" mass="21807">EKGVEYTKKIPSSDSPKARQLKLAAAYNLGRVHYEGCGVKQSTKEAERLWLIAADHGNPKASLKAQSTLGMLHSLSVLNDLKKAFFWHSEACGHGNLESHGALGVIYHYGQGICQNTKATLEHLREPAECGNIYAQGHLVEYYYKRKFESTAAAVAKKITENKHIDKLAQVTACLPRCVAKGVAFCLARCLQLGPGVQQ</sequence>
<keyword evidence="2" id="KW-0963">Cytoplasm</keyword>
<evidence type="ECO:0000256" key="2">
    <source>
        <dbReference type="ARBA" id="ARBA00022490"/>
    </source>
</evidence>
<dbReference type="Gene3D" id="1.25.40.10">
    <property type="entry name" value="Tetratricopeptide repeat domain"/>
    <property type="match status" value="1"/>
</dbReference>
<dbReference type="SUPFAM" id="SSF81901">
    <property type="entry name" value="HCP-like"/>
    <property type="match status" value="1"/>
</dbReference>
<evidence type="ECO:0000256" key="1">
    <source>
        <dbReference type="ARBA" id="ARBA00004496"/>
    </source>
</evidence>
<dbReference type="Proteomes" id="UP000551127">
    <property type="component" value="Unassembled WGS sequence"/>
</dbReference>
<organism evidence="7 8">
    <name type="scientific">Bucorvus abyssinicus</name>
    <name type="common">Northern ground-hornbill</name>
    <name type="synonym">Abyssinian ground-hornbill</name>
    <dbReference type="NCBI Taxonomy" id="153643"/>
    <lineage>
        <taxon>Eukaryota</taxon>
        <taxon>Metazoa</taxon>
        <taxon>Chordata</taxon>
        <taxon>Craniata</taxon>
        <taxon>Vertebrata</taxon>
        <taxon>Euteleostomi</taxon>
        <taxon>Archelosauria</taxon>
        <taxon>Archosauria</taxon>
        <taxon>Dinosauria</taxon>
        <taxon>Saurischia</taxon>
        <taxon>Theropoda</taxon>
        <taxon>Coelurosauria</taxon>
        <taxon>Aves</taxon>
        <taxon>Neognathae</taxon>
        <taxon>Neoaves</taxon>
        <taxon>Telluraves</taxon>
        <taxon>Coraciimorphae</taxon>
        <taxon>Bucerotiformes</taxon>
        <taxon>Bucorvidae</taxon>
        <taxon>Bucorvus</taxon>
    </lineage>
</organism>
<accession>A0A7K4YBP5</accession>
<dbReference type="InterPro" id="IPR011990">
    <property type="entry name" value="TPR-like_helical_dom_sf"/>
</dbReference>
<gene>
    <name evidence="7" type="primary">Lrp2bp</name>
    <name evidence="7" type="ORF">BUCABY_R08655</name>
</gene>
<comment type="function">
    <text evidence="5">May act as an adapter that regulates LRP2 function.</text>
</comment>
<comment type="subcellular location">
    <subcellularLocation>
        <location evidence="1">Cytoplasm</location>
    </subcellularLocation>
</comment>
<protein>
    <recommendedName>
        <fullName evidence="6">LRP2-binding protein</fullName>
    </recommendedName>
</protein>
<keyword evidence="4" id="KW-0802">TPR repeat</keyword>
<evidence type="ECO:0000313" key="8">
    <source>
        <dbReference type="Proteomes" id="UP000551127"/>
    </source>
</evidence>
<evidence type="ECO:0000313" key="7">
    <source>
        <dbReference type="EMBL" id="NWR56446.1"/>
    </source>
</evidence>
<evidence type="ECO:0000256" key="5">
    <source>
        <dbReference type="ARBA" id="ARBA00037614"/>
    </source>
</evidence>
<dbReference type="PANTHER" id="PTHR44554:SF1">
    <property type="entry name" value="LRP2-BINDING PROTEIN"/>
    <property type="match status" value="1"/>
</dbReference>
<reference evidence="7 8" key="1">
    <citation type="submission" date="2019-09" db="EMBL/GenBank/DDBJ databases">
        <title>Bird 10,000 Genomes (B10K) Project - Family phase.</title>
        <authorList>
            <person name="Zhang G."/>
        </authorList>
    </citation>
    <scope>NUCLEOTIDE SEQUENCE [LARGE SCALE GENOMIC DNA]</scope>
    <source>
        <strain evidence="7">B10K-DU-012-80</strain>
    </source>
</reference>
<evidence type="ECO:0000256" key="4">
    <source>
        <dbReference type="ARBA" id="ARBA00022803"/>
    </source>
</evidence>
<evidence type="ECO:0000256" key="6">
    <source>
        <dbReference type="ARBA" id="ARBA00039954"/>
    </source>
</evidence>
<dbReference type="EMBL" id="VYZL01001155">
    <property type="protein sequence ID" value="NWR56446.1"/>
    <property type="molecule type" value="Genomic_DNA"/>
</dbReference>
<dbReference type="InterPro" id="IPR052323">
    <property type="entry name" value="LRP2-binding"/>
</dbReference>
<comment type="caution">
    <text evidence="7">The sequence shown here is derived from an EMBL/GenBank/DDBJ whole genome shotgun (WGS) entry which is preliminary data.</text>
</comment>
<feature type="non-terminal residue" evidence="7">
    <location>
        <position position="1"/>
    </location>
</feature>
<dbReference type="GO" id="GO:0005737">
    <property type="term" value="C:cytoplasm"/>
    <property type="evidence" value="ECO:0007669"/>
    <property type="project" value="UniProtKB-SubCell"/>
</dbReference>
<keyword evidence="3" id="KW-0677">Repeat</keyword>
<dbReference type="Pfam" id="PF08238">
    <property type="entry name" value="Sel1"/>
    <property type="match status" value="3"/>
</dbReference>